<reference evidence="1 2" key="1">
    <citation type="submission" date="2023-07" db="EMBL/GenBank/DDBJ databases">
        <title>Sorghum-associated microbial communities from plants grown in Nebraska, USA.</title>
        <authorList>
            <person name="Schachtman D."/>
        </authorList>
    </citation>
    <scope>NUCLEOTIDE SEQUENCE [LARGE SCALE GENOMIC DNA]</scope>
    <source>
        <strain evidence="1 2">584</strain>
    </source>
</reference>
<gene>
    <name evidence="1" type="ORF">E9232_001327</name>
</gene>
<dbReference type="Gene3D" id="1.10.275.10">
    <property type="entry name" value="Fumarase/aspartase (N-terminal domain)"/>
    <property type="match status" value="1"/>
</dbReference>
<dbReference type="RefSeq" id="WP_309792860.1">
    <property type="nucleotide sequence ID" value="NZ_JAVDPW010000002.1"/>
</dbReference>
<accession>A0ABU1JJM9</accession>
<proteinExistence type="predicted"/>
<dbReference type="InterPro" id="IPR024083">
    <property type="entry name" value="Fumarase/histidase_N"/>
</dbReference>
<sequence>MTHMPAADTAFLTLDGDSLGIAALARFAAGATRLALSDAAWTRIGEARAVVDRIVEAGVPAYGITTGFGSQKDFALDPRREADFNVRVLTGHATRAPGGKVPAHTARAALAVLLNGYARGWSGVRPALCEAQLGRANAGAAPDVRYGSSVGASDIVALSQLALPLVGRGSDGPGLDGHIMPPPLDGLAAKEAMSLLNSNALTLAAGALALAEAQRLLDALDLAAALSLEGFRGNPGAWSAVVEDAHPQPGHAASGRALRRLLQDSVLWQPGAPRLLQDPLSLRCAPQINGAARATLAWAWSVWERELNAVADNPLVDRGTGAVVSHGSMETTLLALSLDALRLAVAKAVEASGERVHKLQWPSFSGLPAGLAAEGGASGGVQFLNLGHIAAAKGAAVRIAAQPVALHYRGQVCDGVEDVGGMAPFAVEEAERQLDAAWSAVAVEAAVAVWAIARRDLPVDGLGRGLRDPWRALRPLLPIGREGEAPFDLAPIEGWLRGWEMPAGW</sequence>
<comment type="caution">
    <text evidence="1">The sequence shown here is derived from an EMBL/GenBank/DDBJ whole genome shotgun (WGS) entry which is preliminary data.</text>
</comment>
<dbReference type="Pfam" id="PF00221">
    <property type="entry name" value="Lyase_aromatic"/>
    <property type="match status" value="1"/>
</dbReference>
<evidence type="ECO:0000313" key="2">
    <source>
        <dbReference type="Proteomes" id="UP001262410"/>
    </source>
</evidence>
<dbReference type="PANTHER" id="PTHR10362">
    <property type="entry name" value="HISTIDINE AMMONIA-LYASE"/>
    <property type="match status" value="1"/>
</dbReference>
<dbReference type="InterPro" id="IPR008948">
    <property type="entry name" value="L-Aspartase-like"/>
</dbReference>
<keyword evidence="2" id="KW-1185">Reference proteome</keyword>
<dbReference type="EC" id="4.3.1.3" evidence="1"/>
<evidence type="ECO:0000313" key="1">
    <source>
        <dbReference type="EMBL" id="MDR6288820.1"/>
    </source>
</evidence>
<dbReference type="GO" id="GO:0004397">
    <property type="term" value="F:histidine ammonia-lyase activity"/>
    <property type="evidence" value="ECO:0007669"/>
    <property type="project" value="UniProtKB-EC"/>
</dbReference>
<dbReference type="Proteomes" id="UP001262410">
    <property type="component" value="Unassembled WGS sequence"/>
</dbReference>
<name>A0ABU1JJM9_9PROT</name>
<protein>
    <submittedName>
        <fullName evidence="1">Histidine ammonia-lyase</fullName>
        <ecNumber evidence="1">4.3.1.3</ecNumber>
    </submittedName>
</protein>
<keyword evidence="1" id="KW-0456">Lyase</keyword>
<dbReference type="EMBL" id="JAVDPW010000002">
    <property type="protein sequence ID" value="MDR6288820.1"/>
    <property type="molecule type" value="Genomic_DNA"/>
</dbReference>
<dbReference type="Gene3D" id="1.20.200.10">
    <property type="entry name" value="Fumarase/aspartase (Central domain)"/>
    <property type="match status" value="1"/>
</dbReference>
<organism evidence="1 2">
    <name type="scientific">Inquilinus ginsengisoli</name>
    <dbReference type="NCBI Taxonomy" id="363840"/>
    <lineage>
        <taxon>Bacteria</taxon>
        <taxon>Pseudomonadati</taxon>
        <taxon>Pseudomonadota</taxon>
        <taxon>Alphaproteobacteria</taxon>
        <taxon>Rhodospirillales</taxon>
        <taxon>Rhodospirillaceae</taxon>
        <taxon>Inquilinus</taxon>
    </lineage>
</organism>
<dbReference type="InterPro" id="IPR001106">
    <property type="entry name" value="Aromatic_Lyase"/>
</dbReference>
<dbReference type="SUPFAM" id="SSF48557">
    <property type="entry name" value="L-aspartase-like"/>
    <property type="match status" value="1"/>
</dbReference>